<dbReference type="NCBIfam" id="NF035938">
    <property type="entry name" value="EboA_domain"/>
    <property type="match status" value="1"/>
</dbReference>
<evidence type="ECO:0000313" key="2">
    <source>
        <dbReference type="Proteomes" id="UP001597560"/>
    </source>
</evidence>
<protein>
    <submittedName>
        <fullName evidence="1">EboA domain-containing protein</fullName>
    </submittedName>
</protein>
<sequence>MNEETKSQLNGLAYRIGQLNFEINDWKWLEEQLGKVKMSSDHIYGTFSSLSRILPKKAVELLDADREALQLIAPGFQMRAWDTHRLARMLLLLNLRDLMEADYVQVLNHLFDYADISEMVALYSSLIVLEYPDHWKSVCVEGIRMNIGLVHEAIMYDNPYPFFYLDNAAWNQLILKAIFNDMQLAYIVGIYARMNEPLISALLDYVAEREAAGRTVSLPVRKLLSLSEKNYSFNMN</sequence>
<name>A0ABW6B577_9SPHI</name>
<accession>A0ABW6B577</accession>
<reference evidence="2" key="1">
    <citation type="journal article" date="2019" name="Int. J. Syst. Evol. Microbiol.">
        <title>The Global Catalogue of Microorganisms (GCM) 10K type strain sequencing project: providing services to taxonomists for standard genome sequencing and annotation.</title>
        <authorList>
            <consortium name="The Broad Institute Genomics Platform"/>
            <consortium name="The Broad Institute Genome Sequencing Center for Infectious Disease"/>
            <person name="Wu L."/>
            <person name="Ma J."/>
        </authorList>
    </citation>
    <scope>NUCLEOTIDE SEQUENCE [LARGE SCALE GENOMIC DNA]</scope>
    <source>
        <strain evidence="2">KCTC 23098</strain>
    </source>
</reference>
<proteinExistence type="predicted"/>
<comment type="caution">
    <text evidence="1">The sequence shown here is derived from an EMBL/GenBank/DDBJ whole genome shotgun (WGS) entry which is preliminary data.</text>
</comment>
<gene>
    <name evidence="1" type="ORF">ACFS6J_22950</name>
</gene>
<keyword evidence="2" id="KW-1185">Reference proteome</keyword>
<dbReference type="EMBL" id="JBHUPA010000022">
    <property type="protein sequence ID" value="MFD2964677.1"/>
    <property type="molecule type" value="Genomic_DNA"/>
</dbReference>
<evidence type="ECO:0000313" key="1">
    <source>
        <dbReference type="EMBL" id="MFD2964677.1"/>
    </source>
</evidence>
<dbReference type="RefSeq" id="WP_013663762.1">
    <property type="nucleotide sequence ID" value="NZ_JAHVDN010000007.1"/>
</dbReference>
<dbReference type="InterPro" id="IPR047715">
    <property type="entry name" value="EboA_dom"/>
</dbReference>
<organism evidence="1 2">
    <name type="scientific">Olivibacter jilunii</name>
    <dbReference type="NCBI Taxonomy" id="985016"/>
    <lineage>
        <taxon>Bacteria</taxon>
        <taxon>Pseudomonadati</taxon>
        <taxon>Bacteroidota</taxon>
        <taxon>Sphingobacteriia</taxon>
        <taxon>Sphingobacteriales</taxon>
        <taxon>Sphingobacteriaceae</taxon>
        <taxon>Olivibacter</taxon>
    </lineage>
</organism>
<dbReference type="Proteomes" id="UP001597560">
    <property type="component" value="Unassembled WGS sequence"/>
</dbReference>